<dbReference type="Proteomes" id="UP001597178">
    <property type="component" value="Unassembled WGS sequence"/>
</dbReference>
<evidence type="ECO:0000256" key="5">
    <source>
        <dbReference type="HAMAP-Rule" id="MF_02070"/>
    </source>
</evidence>
<proteinExistence type="inferred from homology"/>
<dbReference type="InterPro" id="IPR004629">
    <property type="entry name" value="WecG_TagA_CpsF"/>
</dbReference>
<dbReference type="PANTHER" id="PTHR34136">
    <property type="match status" value="1"/>
</dbReference>
<keyword evidence="1 5" id="KW-0328">Glycosyltransferase</keyword>
<dbReference type="CDD" id="cd06533">
    <property type="entry name" value="Glyco_transf_WecG_TagA"/>
    <property type="match status" value="1"/>
</dbReference>
<evidence type="ECO:0000256" key="1">
    <source>
        <dbReference type="ARBA" id="ARBA00022676"/>
    </source>
</evidence>
<keyword evidence="3 5" id="KW-0777">Teichoic acid biosynthesis</keyword>
<dbReference type="PANTHER" id="PTHR34136:SF1">
    <property type="entry name" value="UDP-N-ACETYL-D-MANNOSAMINURONIC ACID TRANSFERASE"/>
    <property type="match status" value="1"/>
</dbReference>
<organism evidence="6 7">
    <name type="scientific">Lentibacillus salinarum</name>
    <dbReference type="NCBI Taxonomy" id="446820"/>
    <lineage>
        <taxon>Bacteria</taxon>
        <taxon>Bacillati</taxon>
        <taxon>Bacillota</taxon>
        <taxon>Bacilli</taxon>
        <taxon>Bacillales</taxon>
        <taxon>Bacillaceae</taxon>
        <taxon>Lentibacillus</taxon>
    </lineage>
</organism>
<dbReference type="EMBL" id="JBHTNH010000061">
    <property type="protein sequence ID" value="MFD1363679.1"/>
    <property type="molecule type" value="Genomic_DNA"/>
</dbReference>
<keyword evidence="2 5" id="KW-0808">Transferase</keyword>
<sequence length="241" mass="27558">MSHYVTIMDIDFLNTTKETFLRAFIQPRLMNEQPCFIVTANPEIVMQTREDPAYKKSVKQADYVVPDGAGILLAAKSMKQPLQERIAGYDVMIDLLRYADKHGLSCYFLGAEETVNKKAVAEVNRNFPNVRVAGRHHGFFDVDDPEVSDAIARSGADLVFVALGLPRQELWIAEHKEMFSKGVFMGVGGSFDVLAGTAKRAPDIWINLNLEWLYRLLKQPFRWKRILKVFEFIIRIVFKRS</sequence>
<reference evidence="7" key="1">
    <citation type="journal article" date="2019" name="Int. J. Syst. Evol. Microbiol.">
        <title>The Global Catalogue of Microorganisms (GCM) 10K type strain sequencing project: providing services to taxonomists for standard genome sequencing and annotation.</title>
        <authorList>
            <consortium name="The Broad Institute Genomics Platform"/>
            <consortium name="The Broad Institute Genome Sequencing Center for Infectious Disease"/>
            <person name="Wu L."/>
            <person name="Ma J."/>
        </authorList>
    </citation>
    <scope>NUCLEOTIDE SEQUENCE [LARGE SCALE GENOMIC DNA]</scope>
    <source>
        <strain evidence="7">CCUG 54822</strain>
    </source>
</reference>
<accession>A0ABW3ZZL7</accession>
<dbReference type="HAMAP" id="MF_02070">
    <property type="entry name" value="TagA_TarA"/>
    <property type="match status" value="1"/>
</dbReference>
<keyword evidence="7" id="KW-1185">Reference proteome</keyword>
<protein>
    <recommendedName>
        <fullName evidence="5">N-acetylglucosaminyldiphosphoundecaprenol N-acetyl-beta-D-mannosaminyltransferase</fullName>
        <ecNumber evidence="5">2.4.1.187</ecNumber>
    </recommendedName>
    <alternativeName>
        <fullName evidence="5">N-acetylmannosaminyltransferase</fullName>
    </alternativeName>
    <alternativeName>
        <fullName evidence="5">UDP-N-acetylmannosamine transferase</fullName>
    </alternativeName>
    <alternativeName>
        <fullName evidence="5">UDP-N-acetylmannosamine:N-acetylglucosaminyl pyrophosphorylundecaprenol N-acetylmannosaminyltransferase</fullName>
    </alternativeName>
</protein>
<comment type="caution">
    <text evidence="6">The sequence shown here is derived from an EMBL/GenBank/DDBJ whole genome shotgun (WGS) entry which is preliminary data.</text>
</comment>
<evidence type="ECO:0000313" key="6">
    <source>
        <dbReference type="EMBL" id="MFD1363679.1"/>
    </source>
</evidence>
<evidence type="ECO:0000313" key="7">
    <source>
        <dbReference type="Proteomes" id="UP001597178"/>
    </source>
</evidence>
<comment type="function">
    <text evidence="5">Catalyzes the conversion of GlcNAc-PP-undecaprenol into ManNAc-GlcNAc-PP-undecaprenol, the first committed lipid intermediate in the de novo synthesis of teichoic acid.</text>
</comment>
<dbReference type="RefSeq" id="WP_382402923.1">
    <property type="nucleotide sequence ID" value="NZ_JBHTNH010000061.1"/>
</dbReference>
<comment type="similarity">
    <text evidence="5">Belongs to the glycosyltransferase 26 family. TagA/TarA subfamily.</text>
</comment>
<evidence type="ECO:0000256" key="3">
    <source>
        <dbReference type="ARBA" id="ARBA00022944"/>
    </source>
</evidence>
<dbReference type="NCBIfam" id="TIGR00696">
    <property type="entry name" value="wecG_tagA_cpsF"/>
    <property type="match status" value="1"/>
</dbReference>
<comment type="catalytic activity">
    <reaction evidence="5">
        <text>UDP-N-acetyl-alpha-D-mannosamine + N-acetyl-alpha-D-glucosaminyl-di-trans,octa-cis-undecaprenyl diphosphate = N-acetyl-beta-D-mannosaminyl-(1-&gt;4)-N-acetyl-alpha-D-glucosaminyl di-trans,octa-cis-undecaprenyl diphosphate + UDP + H(+)</text>
        <dbReference type="Rhea" id="RHEA:16053"/>
        <dbReference type="ChEBI" id="CHEBI:15378"/>
        <dbReference type="ChEBI" id="CHEBI:58223"/>
        <dbReference type="ChEBI" id="CHEBI:62959"/>
        <dbReference type="ChEBI" id="CHEBI:68623"/>
        <dbReference type="ChEBI" id="CHEBI:132210"/>
        <dbReference type="EC" id="2.4.1.187"/>
    </reaction>
</comment>
<comment type="pathway">
    <text evidence="5">Cell wall biogenesis; teichoic acid biosynthesis.</text>
</comment>
<keyword evidence="4 5" id="KW-0961">Cell wall biogenesis/degradation</keyword>
<dbReference type="EC" id="2.4.1.187" evidence="5"/>
<dbReference type="InterPro" id="IPR034714">
    <property type="entry name" value="TagA_TarA"/>
</dbReference>
<name>A0ABW3ZZL7_9BACI</name>
<gene>
    <name evidence="6" type="ORF">ACFQ4A_18910</name>
</gene>
<evidence type="ECO:0000256" key="4">
    <source>
        <dbReference type="ARBA" id="ARBA00023316"/>
    </source>
</evidence>
<evidence type="ECO:0000256" key="2">
    <source>
        <dbReference type="ARBA" id="ARBA00022679"/>
    </source>
</evidence>
<dbReference type="Pfam" id="PF03808">
    <property type="entry name" value="Glyco_tran_WecG"/>
    <property type="match status" value="1"/>
</dbReference>